<organism evidence="1">
    <name type="scientific">Kwoniella pini CBS 10737</name>
    <dbReference type="NCBI Taxonomy" id="1296096"/>
    <lineage>
        <taxon>Eukaryota</taxon>
        <taxon>Fungi</taxon>
        <taxon>Dikarya</taxon>
        <taxon>Basidiomycota</taxon>
        <taxon>Agaricomycotina</taxon>
        <taxon>Tremellomycetes</taxon>
        <taxon>Tremellales</taxon>
        <taxon>Cryptococcaceae</taxon>
        <taxon>Kwoniella</taxon>
    </lineage>
</organism>
<protein>
    <submittedName>
        <fullName evidence="1">Uncharacterized protein</fullName>
    </submittedName>
</protein>
<dbReference type="Proteomes" id="UP000094020">
    <property type="component" value="Chromosome 8"/>
</dbReference>
<name>A0A1B9I0X6_9TREE</name>
<dbReference type="GeneID" id="30173246"/>
<gene>
    <name evidence="1" type="ORF">I206_04877</name>
    <name evidence="2" type="ORF">I206_106054</name>
</gene>
<dbReference type="EMBL" id="CP144526">
    <property type="protein sequence ID" value="WWC72094.1"/>
    <property type="molecule type" value="Genomic_DNA"/>
</dbReference>
<accession>A0A1B9I0X6</accession>
<dbReference type="KEGG" id="kpin:30173246"/>
<reference evidence="2" key="2">
    <citation type="submission" date="2013-07" db="EMBL/GenBank/DDBJ databases">
        <authorList>
            <consortium name="The Broad Institute Genome Sequencing Platform"/>
            <person name="Cuomo C."/>
            <person name="Litvintseva A."/>
            <person name="Chen Y."/>
            <person name="Heitman J."/>
            <person name="Sun S."/>
            <person name="Springer D."/>
            <person name="Dromer F."/>
            <person name="Young S.K."/>
            <person name="Zeng Q."/>
            <person name="Gargeya S."/>
            <person name="Fitzgerald M."/>
            <person name="Abouelleil A."/>
            <person name="Alvarado L."/>
            <person name="Berlin A.M."/>
            <person name="Chapman S.B."/>
            <person name="Dewar J."/>
            <person name="Goldberg J."/>
            <person name="Griggs A."/>
            <person name="Gujja S."/>
            <person name="Hansen M."/>
            <person name="Howarth C."/>
            <person name="Imamovic A."/>
            <person name="Larimer J."/>
            <person name="McCowan C."/>
            <person name="Murphy C."/>
            <person name="Pearson M."/>
            <person name="Priest M."/>
            <person name="Roberts A."/>
            <person name="Saif S."/>
            <person name="Shea T."/>
            <person name="Sykes S."/>
            <person name="Wortman J."/>
            <person name="Nusbaum C."/>
            <person name="Birren B."/>
        </authorList>
    </citation>
    <scope>NUCLEOTIDE SEQUENCE</scope>
    <source>
        <strain evidence="2">CBS 10737</strain>
    </source>
</reference>
<reference evidence="1" key="3">
    <citation type="submission" date="2016-07" db="EMBL/GenBank/DDBJ databases">
        <title>Evolution of pathogenesis and genome organization in the Tremellales.</title>
        <authorList>
            <person name="Cuomo C."/>
            <person name="Litvintseva A."/>
            <person name="Heitman J."/>
            <person name="Chen Y."/>
            <person name="Sun S."/>
            <person name="Springer D."/>
            <person name="Dromer F."/>
            <person name="Young S."/>
            <person name="Zeng Q."/>
            <person name="Chapman S."/>
            <person name="Gujja S."/>
            <person name="Saif S."/>
            <person name="Birren B."/>
        </authorList>
    </citation>
    <scope>NUCLEOTIDE SEQUENCE</scope>
    <source>
        <strain evidence="1">CBS 10737</strain>
    </source>
</reference>
<dbReference type="EMBL" id="KI894012">
    <property type="protein sequence ID" value="OCF49189.1"/>
    <property type="molecule type" value="Genomic_DNA"/>
</dbReference>
<dbReference type="RefSeq" id="XP_019010408.1">
    <property type="nucleotide sequence ID" value="XM_019156606.1"/>
</dbReference>
<reference evidence="1" key="1">
    <citation type="submission" date="2013-07" db="EMBL/GenBank/DDBJ databases">
        <title>The Genome Sequence of Cryptococcus pinus CBS10737.</title>
        <authorList>
            <consortium name="The Broad Institute Genome Sequencing Platform"/>
            <person name="Cuomo C."/>
            <person name="Litvintseva A."/>
            <person name="Chen Y."/>
            <person name="Heitman J."/>
            <person name="Sun S."/>
            <person name="Springer D."/>
            <person name="Dromer F."/>
            <person name="Young S.K."/>
            <person name="Zeng Q."/>
            <person name="Gargeya S."/>
            <person name="Fitzgerald M."/>
            <person name="Abouelleil A."/>
            <person name="Alvarado L."/>
            <person name="Berlin A.M."/>
            <person name="Chapman S.B."/>
            <person name="Dewar J."/>
            <person name="Goldberg J."/>
            <person name="Griggs A."/>
            <person name="Gujja S."/>
            <person name="Hansen M."/>
            <person name="Howarth C."/>
            <person name="Imamovic A."/>
            <person name="Larimer J."/>
            <person name="McCowan C."/>
            <person name="Murphy C."/>
            <person name="Pearson M."/>
            <person name="Priest M."/>
            <person name="Roberts A."/>
            <person name="Saif S."/>
            <person name="Shea T."/>
            <person name="Sykes S."/>
            <person name="Wortman J."/>
            <person name="Nusbaum C."/>
            <person name="Birren B."/>
        </authorList>
    </citation>
    <scope>NUCLEOTIDE SEQUENCE [LARGE SCALE GENOMIC DNA]</scope>
    <source>
        <strain evidence="1">CBS 10737</strain>
    </source>
</reference>
<sequence>MRTVCYQPGELEQPDLTEFSMVENADQIEEELPSSAEVASTSFNEGKIDNGLNDLKLENSEMSGLMGKVTA</sequence>
<evidence type="ECO:0000313" key="3">
    <source>
        <dbReference type="Proteomes" id="UP000094020"/>
    </source>
</evidence>
<reference evidence="2" key="4">
    <citation type="submission" date="2024-02" db="EMBL/GenBank/DDBJ databases">
        <title>Comparative genomics of Cryptococcus and Kwoniella reveals pathogenesis evolution and contrasting modes of karyotype evolution via chromosome fusion or intercentromeric recombination.</title>
        <authorList>
            <person name="Coelho M.A."/>
            <person name="David-Palma M."/>
            <person name="Shea T."/>
            <person name="Bowers K."/>
            <person name="McGinley-Smith S."/>
            <person name="Mohammad A.W."/>
            <person name="Gnirke A."/>
            <person name="Yurkov A.M."/>
            <person name="Nowrousian M."/>
            <person name="Sun S."/>
            <person name="Cuomo C.A."/>
            <person name="Heitman J."/>
        </authorList>
    </citation>
    <scope>NUCLEOTIDE SEQUENCE</scope>
    <source>
        <strain evidence="2">CBS 10737</strain>
    </source>
</reference>
<proteinExistence type="predicted"/>
<dbReference type="AlphaFoldDB" id="A0A1B9I0X6"/>
<keyword evidence="3" id="KW-1185">Reference proteome</keyword>
<dbReference type="OrthoDB" id="2563716at2759"/>
<evidence type="ECO:0000313" key="2">
    <source>
        <dbReference type="EMBL" id="WWC72094.1"/>
    </source>
</evidence>
<evidence type="ECO:0000313" key="1">
    <source>
        <dbReference type="EMBL" id="OCF49189.1"/>
    </source>
</evidence>